<evidence type="ECO:0000313" key="2">
    <source>
        <dbReference type="WBParaSite" id="nRc.2.0.1.t00412-RA"/>
    </source>
</evidence>
<name>A0A915HED4_ROMCU</name>
<dbReference type="WBParaSite" id="nRc.2.0.1.t00412-RA">
    <property type="protein sequence ID" value="nRc.2.0.1.t00412-RA"/>
    <property type="gene ID" value="nRc.2.0.1.g00412"/>
</dbReference>
<evidence type="ECO:0000313" key="1">
    <source>
        <dbReference type="Proteomes" id="UP000887565"/>
    </source>
</evidence>
<organism evidence="1 2">
    <name type="scientific">Romanomermis culicivorax</name>
    <name type="common">Nematode worm</name>
    <dbReference type="NCBI Taxonomy" id="13658"/>
    <lineage>
        <taxon>Eukaryota</taxon>
        <taxon>Metazoa</taxon>
        <taxon>Ecdysozoa</taxon>
        <taxon>Nematoda</taxon>
        <taxon>Enoplea</taxon>
        <taxon>Dorylaimia</taxon>
        <taxon>Mermithida</taxon>
        <taxon>Mermithoidea</taxon>
        <taxon>Mermithidae</taxon>
        <taxon>Romanomermis</taxon>
    </lineage>
</organism>
<dbReference type="Proteomes" id="UP000887565">
    <property type="component" value="Unplaced"/>
</dbReference>
<proteinExistence type="predicted"/>
<dbReference type="AlphaFoldDB" id="A0A915HED4"/>
<accession>A0A915HED4</accession>
<protein>
    <submittedName>
        <fullName evidence="2">Uncharacterized protein</fullName>
    </submittedName>
</protein>
<reference evidence="2" key="1">
    <citation type="submission" date="2022-11" db="UniProtKB">
        <authorList>
            <consortium name="WormBaseParasite"/>
        </authorList>
    </citation>
    <scope>IDENTIFICATION</scope>
</reference>
<sequence length="208" mass="23397">MAKINRRIDQSAHNHLRGQSIARAAIRHVIRIYHPIAKQRTANVTIVVAQDILQSIVRDVKAKIAGLRGQFTMIMEYNGPRAKVILLVLDTIKIATWGTNMIKALQLVIDGATGQINFVQPIDSTPPAPAVQLVQSMPVTSHRYVRDIARHFPKLMADGMGMFPDLEHCIMLMDDAIAIARPVREVRLTRHATVEKEVEQMVTDDIWE</sequence>
<keyword evidence="1" id="KW-1185">Reference proteome</keyword>